<feature type="domain" description="HTH lacI-type" evidence="4">
    <location>
        <begin position="2"/>
        <end position="56"/>
    </location>
</feature>
<protein>
    <submittedName>
        <fullName evidence="5">LacI family DNA-binding transcriptional regulator</fullName>
    </submittedName>
</protein>
<dbReference type="SUPFAM" id="SSF53822">
    <property type="entry name" value="Periplasmic binding protein-like I"/>
    <property type="match status" value="1"/>
</dbReference>
<evidence type="ECO:0000313" key="6">
    <source>
        <dbReference type="Proteomes" id="UP001595880"/>
    </source>
</evidence>
<dbReference type="PANTHER" id="PTHR30146">
    <property type="entry name" value="LACI-RELATED TRANSCRIPTIONAL REPRESSOR"/>
    <property type="match status" value="1"/>
</dbReference>
<dbReference type="GO" id="GO:0003677">
    <property type="term" value="F:DNA binding"/>
    <property type="evidence" value="ECO:0007669"/>
    <property type="project" value="UniProtKB-KW"/>
</dbReference>
<dbReference type="RefSeq" id="WP_390196181.1">
    <property type="nucleotide sequence ID" value="NZ_JBHSDV010000001.1"/>
</dbReference>
<keyword evidence="6" id="KW-1185">Reference proteome</keyword>
<dbReference type="PANTHER" id="PTHR30146:SF146">
    <property type="entry name" value="HTH-TYPE TRANSCRIPTIONAL REGULATOR TRER"/>
    <property type="match status" value="1"/>
</dbReference>
<comment type="caution">
    <text evidence="5">The sequence shown here is derived from an EMBL/GenBank/DDBJ whole genome shotgun (WGS) entry which is preliminary data.</text>
</comment>
<evidence type="ECO:0000313" key="5">
    <source>
        <dbReference type="EMBL" id="MFC4386968.1"/>
    </source>
</evidence>
<dbReference type="EMBL" id="JBHSDV010000001">
    <property type="protein sequence ID" value="MFC4386968.1"/>
    <property type="molecule type" value="Genomic_DNA"/>
</dbReference>
<evidence type="ECO:0000256" key="2">
    <source>
        <dbReference type="ARBA" id="ARBA00023125"/>
    </source>
</evidence>
<dbReference type="Gene3D" id="3.40.50.2300">
    <property type="match status" value="2"/>
</dbReference>
<dbReference type="InterPro" id="IPR000843">
    <property type="entry name" value="HTH_LacI"/>
</dbReference>
<proteinExistence type="predicted"/>
<keyword evidence="1" id="KW-0805">Transcription regulation</keyword>
<dbReference type="SMART" id="SM00354">
    <property type="entry name" value="HTH_LACI"/>
    <property type="match status" value="1"/>
</dbReference>
<dbReference type="PRINTS" id="PR00036">
    <property type="entry name" value="HTHLACI"/>
</dbReference>
<evidence type="ECO:0000256" key="1">
    <source>
        <dbReference type="ARBA" id="ARBA00023015"/>
    </source>
</evidence>
<dbReference type="Gene3D" id="1.10.260.40">
    <property type="entry name" value="lambda repressor-like DNA-binding domains"/>
    <property type="match status" value="1"/>
</dbReference>
<name>A0ABV8VW14_9BACI</name>
<dbReference type="InterPro" id="IPR010982">
    <property type="entry name" value="Lambda_DNA-bd_dom_sf"/>
</dbReference>
<keyword evidence="3" id="KW-0804">Transcription</keyword>
<dbReference type="CDD" id="cd01542">
    <property type="entry name" value="PBP1_TreR-like"/>
    <property type="match status" value="1"/>
</dbReference>
<evidence type="ECO:0000256" key="3">
    <source>
        <dbReference type="ARBA" id="ARBA00023163"/>
    </source>
</evidence>
<dbReference type="InterPro" id="IPR001761">
    <property type="entry name" value="Peripla_BP/Lac1_sug-bd_dom"/>
</dbReference>
<gene>
    <name evidence="5" type="ORF">ACFOZ1_04000</name>
</gene>
<reference evidence="6" key="1">
    <citation type="journal article" date="2019" name="Int. J. Syst. Evol. Microbiol.">
        <title>The Global Catalogue of Microorganisms (GCM) 10K type strain sequencing project: providing services to taxonomists for standard genome sequencing and annotation.</title>
        <authorList>
            <consortium name="The Broad Institute Genomics Platform"/>
            <consortium name="The Broad Institute Genome Sequencing Center for Infectious Disease"/>
            <person name="Wu L."/>
            <person name="Ma J."/>
        </authorList>
    </citation>
    <scope>NUCLEOTIDE SEQUENCE [LARGE SCALE GENOMIC DNA]</scope>
    <source>
        <strain evidence="6">KACC 14058</strain>
    </source>
</reference>
<dbReference type="Proteomes" id="UP001595880">
    <property type="component" value="Unassembled WGS sequence"/>
</dbReference>
<dbReference type="CDD" id="cd01392">
    <property type="entry name" value="HTH_LacI"/>
    <property type="match status" value="1"/>
</dbReference>
<dbReference type="Pfam" id="PF00532">
    <property type="entry name" value="Peripla_BP_1"/>
    <property type="match status" value="1"/>
</dbReference>
<organism evidence="5 6">
    <name type="scientific">Gracilibacillus marinus</name>
    <dbReference type="NCBI Taxonomy" id="630535"/>
    <lineage>
        <taxon>Bacteria</taxon>
        <taxon>Bacillati</taxon>
        <taxon>Bacillota</taxon>
        <taxon>Bacilli</taxon>
        <taxon>Bacillales</taxon>
        <taxon>Bacillaceae</taxon>
        <taxon>Gracilibacillus</taxon>
    </lineage>
</organism>
<sequence>MTTINDIAKLAGVSRSTVSRFLNKSGYVSEEAKENIKAVIEETGYMPSQSAKSLRTNKTSVIGVILPKISTETASRVMSGINRELGKYDYQPLLADTGLDKEKELRYLALLQSRNVDGIIVLGTNTDDKMAEAIKRLRIPVIVVGQEFDEIPCIVYPDYEATCEAIEYMIKKGRRKIGFIGVPESDPAVGIVRKKAYVDTLMKHQLMLDKKHVQIGDFSIQSGYNAMQRIWKDSEEIDSVFVVTDRMAVGAVKFLKEKNIVIPEQFAIATTGASSLAEYIDPSLTTVDFLNEQAGEKAATLIMQLISGEKVNEKLVHTYRLLKRNSV</sequence>
<keyword evidence="2 5" id="KW-0238">DNA-binding</keyword>
<evidence type="ECO:0000259" key="4">
    <source>
        <dbReference type="PROSITE" id="PS50932"/>
    </source>
</evidence>
<dbReference type="InterPro" id="IPR028082">
    <property type="entry name" value="Peripla_BP_I"/>
</dbReference>
<accession>A0ABV8VW14</accession>
<dbReference type="SUPFAM" id="SSF47413">
    <property type="entry name" value="lambda repressor-like DNA-binding domains"/>
    <property type="match status" value="1"/>
</dbReference>
<dbReference type="Pfam" id="PF00356">
    <property type="entry name" value="LacI"/>
    <property type="match status" value="1"/>
</dbReference>
<dbReference type="PROSITE" id="PS50932">
    <property type="entry name" value="HTH_LACI_2"/>
    <property type="match status" value="1"/>
</dbReference>
<dbReference type="PROSITE" id="PS00356">
    <property type="entry name" value="HTH_LACI_1"/>
    <property type="match status" value="1"/>
</dbReference>